<keyword evidence="3" id="KW-1185">Reference proteome</keyword>
<dbReference type="Proteomes" id="UP001175000">
    <property type="component" value="Unassembled WGS sequence"/>
</dbReference>
<dbReference type="InterPro" id="IPR052895">
    <property type="entry name" value="HetReg/Transcr_Mod"/>
</dbReference>
<organism evidence="2 3">
    <name type="scientific">Immersiella caudata</name>
    <dbReference type="NCBI Taxonomy" id="314043"/>
    <lineage>
        <taxon>Eukaryota</taxon>
        <taxon>Fungi</taxon>
        <taxon>Dikarya</taxon>
        <taxon>Ascomycota</taxon>
        <taxon>Pezizomycotina</taxon>
        <taxon>Sordariomycetes</taxon>
        <taxon>Sordariomycetidae</taxon>
        <taxon>Sordariales</taxon>
        <taxon>Lasiosphaeriaceae</taxon>
        <taxon>Immersiella</taxon>
    </lineage>
</organism>
<evidence type="ECO:0000259" key="1">
    <source>
        <dbReference type="Pfam" id="PF06985"/>
    </source>
</evidence>
<name>A0AA39WQE3_9PEZI</name>
<protein>
    <recommendedName>
        <fullName evidence="1">Heterokaryon incompatibility domain-containing protein</fullName>
    </recommendedName>
</protein>
<evidence type="ECO:0000313" key="3">
    <source>
        <dbReference type="Proteomes" id="UP001175000"/>
    </source>
</evidence>
<dbReference type="PANTHER" id="PTHR24148:SF64">
    <property type="entry name" value="HETEROKARYON INCOMPATIBILITY DOMAIN-CONTAINING PROTEIN"/>
    <property type="match status" value="1"/>
</dbReference>
<evidence type="ECO:0000313" key="2">
    <source>
        <dbReference type="EMBL" id="KAK0619675.1"/>
    </source>
</evidence>
<dbReference type="AlphaFoldDB" id="A0AA39WQE3"/>
<proteinExistence type="predicted"/>
<gene>
    <name evidence="2" type="ORF">B0T14DRAFT_519666</name>
</gene>
<dbReference type="InterPro" id="IPR010730">
    <property type="entry name" value="HET"/>
</dbReference>
<feature type="domain" description="Heterokaryon incompatibility" evidence="1">
    <location>
        <begin position="38"/>
        <end position="124"/>
    </location>
</feature>
<accession>A0AA39WQE3</accession>
<dbReference type="PANTHER" id="PTHR24148">
    <property type="entry name" value="ANKYRIN REPEAT DOMAIN-CONTAINING PROTEIN 39 HOMOLOG-RELATED"/>
    <property type="match status" value="1"/>
</dbReference>
<comment type="caution">
    <text evidence="2">The sequence shown here is derived from an EMBL/GenBank/DDBJ whole genome shotgun (WGS) entry which is preliminary data.</text>
</comment>
<sequence length="165" mass="18511">MLCSSLGSNRIRLAKFASGQRFELELQEVSLESCPPHIAISYTWGSLRDRTSLEICCNPPGCDSANCRSGNHRVLVPKNLGSALQRLRQLNLHEGTDIAFWADSICIDQSNRVERNRQVPLMRQNIHWCQGSHGVFRQGFASRIRELPFQLAGRQLPSVVARGVV</sequence>
<dbReference type="EMBL" id="JAULSU010000004">
    <property type="protein sequence ID" value="KAK0619675.1"/>
    <property type="molecule type" value="Genomic_DNA"/>
</dbReference>
<dbReference type="Pfam" id="PF06985">
    <property type="entry name" value="HET"/>
    <property type="match status" value="1"/>
</dbReference>
<reference evidence="2" key="1">
    <citation type="submission" date="2023-06" db="EMBL/GenBank/DDBJ databases">
        <title>Genome-scale phylogeny and comparative genomics of the fungal order Sordariales.</title>
        <authorList>
            <consortium name="Lawrence Berkeley National Laboratory"/>
            <person name="Hensen N."/>
            <person name="Bonometti L."/>
            <person name="Westerberg I."/>
            <person name="Brannstrom I.O."/>
            <person name="Guillou S."/>
            <person name="Cros-Aarteil S."/>
            <person name="Calhoun S."/>
            <person name="Haridas S."/>
            <person name="Kuo A."/>
            <person name="Mondo S."/>
            <person name="Pangilinan J."/>
            <person name="Riley R."/>
            <person name="Labutti K."/>
            <person name="Andreopoulos B."/>
            <person name="Lipzen A."/>
            <person name="Chen C."/>
            <person name="Yanf M."/>
            <person name="Daum C."/>
            <person name="Ng V."/>
            <person name="Clum A."/>
            <person name="Steindorff A."/>
            <person name="Ohm R."/>
            <person name="Martin F."/>
            <person name="Silar P."/>
            <person name="Natvig D."/>
            <person name="Lalanne C."/>
            <person name="Gautier V."/>
            <person name="Ament-Velasquez S.L."/>
            <person name="Kruys A."/>
            <person name="Hutchinson M.I."/>
            <person name="Powell A.J."/>
            <person name="Barry K."/>
            <person name="Miller A.N."/>
            <person name="Grigoriev I.V."/>
            <person name="Debuchy R."/>
            <person name="Gladieux P."/>
            <person name="Thoren M.H."/>
            <person name="Johannesson H."/>
        </authorList>
    </citation>
    <scope>NUCLEOTIDE SEQUENCE</scope>
    <source>
        <strain evidence="2">CBS 606.72</strain>
    </source>
</reference>